<organism evidence="1 2">
    <name type="scientific">Halorarum halophilum</name>
    <dbReference type="NCBI Taxonomy" id="2743090"/>
    <lineage>
        <taxon>Archaea</taxon>
        <taxon>Methanobacteriati</taxon>
        <taxon>Methanobacteriota</taxon>
        <taxon>Stenosarchaea group</taxon>
        <taxon>Halobacteria</taxon>
        <taxon>Halobacteriales</taxon>
        <taxon>Haloferacaceae</taxon>
        <taxon>Halorarum</taxon>
    </lineage>
</organism>
<keyword evidence="1" id="KW-0614">Plasmid</keyword>
<gene>
    <name evidence="1" type="ORF">HUG10_21455</name>
</gene>
<evidence type="ECO:0000313" key="1">
    <source>
        <dbReference type="EMBL" id="QLG30157.1"/>
    </source>
</evidence>
<dbReference type="AlphaFoldDB" id="A0A7D5KGW6"/>
<reference evidence="1 2" key="1">
    <citation type="submission" date="2020-07" db="EMBL/GenBank/DDBJ databases">
        <title>Gai3-2, isolated from salt lake.</title>
        <authorList>
            <person name="Cui H."/>
            <person name="Shi X."/>
        </authorList>
    </citation>
    <scope>NUCLEOTIDE SEQUENCE [LARGE SCALE GENOMIC DNA]</scope>
    <source>
        <strain evidence="1 2">Gai3-2</strain>
        <plasmid evidence="1 2">unnamed3</plasmid>
    </source>
</reference>
<protein>
    <submittedName>
        <fullName evidence="1">Uncharacterized protein</fullName>
    </submittedName>
</protein>
<keyword evidence="2" id="KW-1185">Reference proteome</keyword>
<name>A0A7D5KGW6_9EURY</name>
<dbReference type="EMBL" id="CP058532">
    <property type="protein sequence ID" value="QLG30157.1"/>
    <property type="molecule type" value="Genomic_DNA"/>
</dbReference>
<dbReference type="Proteomes" id="UP000509750">
    <property type="component" value="Plasmid unnamed3"/>
</dbReference>
<accession>A0A7D5KGW6</accession>
<dbReference type="KEGG" id="halg:HUG10_21455"/>
<proteinExistence type="predicted"/>
<evidence type="ECO:0000313" key="2">
    <source>
        <dbReference type="Proteomes" id="UP000509750"/>
    </source>
</evidence>
<sequence>MSNVIQRVERREVDDWGFIVGFSHALYGALTPDGKIIAFIGWWQSTYATQAHLATVRGIADEEYRGRPQLDGDTVVVNTASSQVPEVLPPSMYEFATHETAAAHGVVA</sequence>
<dbReference type="GeneID" id="56031458"/>
<dbReference type="RefSeq" id="WP_179171731.1">
    <property type="nucleotide sequence ID" value="NZ_CP058532.1"/>
</dbReference>
<geneLocation type="plasmid" evidence="1 2">
    <name>unnamed3</name>
</geneLocation>